<dbReference type="EMBL" id="FOZX01000007">
    <property type="protein sequence ID" value="SFS91035.1"/>
    <property type="molecule type" value="Genomic_DNA"/>
</dbReference>
<dbReference type="PIRSF" id="PIRSF017393">
    <property type="entry name" value="MTase_SAV2177"/>
    <property type="match status" value="1"/>
</dbReference>
<evidence type="ECO:0000313" key="1">
    <source>
        <dbReference type="EMBL" id="SFS91035.1"/>
    </source>
</evidence>
<dbReference type="InterPro" id="IPR006764">
    <property type="entry name" value="SAM_dep_MeTrfase_SAV2177_type"/>
</dbReference>
<sequence>MAGVPDWVPSQIDWNQPSVARIYDYALGGAHNFEADRRAQDAALEVFPYLSDAARANRAFLHRAVRFCLDQGVRQFLDLGSGVPTVGNVHEVAQDIDPEARVVYVDHDPVAVTHARSMLADDPRTAFLHEDIRAPHRILEHPGTTRLLDFEQPTAVLMVGMLHYVNDASDPQRLLSDYRARMAPGSYLVTSHLTSDLPEMRAAAPFFDDSRNPMTLRSRDEIEALLEDFDLVEPGVVFTVEWNAEGPPDEHPERSACYAAVGRCR</sequence>
<keyword evidence="2" id="KW-1185">Reference proteome</keyword>
<keyword evidence="1" id="KW-0489">Methyltransferase</keyword>
<dbReference type="Pfam" id="PF04672">
    <property type="entry name" value="Methyltransf_19"/>
    <property type="match status" value="1"/>
</dbReference>
<accession>A0A1I6TPB9</accession>
<dbReference type="AlphaFoldDB" id="A0A1I6TPB9"/>
<reference evidence="2" key="1">
    <citation type="submission" date="2016-10" db="EMBL/GenBank/DDBJ databases">
        <authorList>
            <person name="Varghese N."/>
            <person name="Submissions S."/>
        </authorList>
    </citation>
    <scope>NUCLEOTIDE SEQUENCE [LARGE SCALE GENOMIC DNA]</scope>
    <source>
        <strain evidence="2">DSM 44771</strain>
    </source>
</reference>
<dbReference type="RefSeq" id="WP_093420607.1">
    <property type="nucleotide sequence ID" value="NZ_FOZX01000007.1"/>
</dbReference>
<dbReference type="OrthoDB" id="5175904at2"/>
<keyword evidence="1" id="KW-0808">Transferase</keyword>
<evidence type="ECO:0000313" key="2">
    <source>
        <dbReference type="Proteomes" id="UP000198852"/>
    </source>
</evidence>
<gene>
    <name evidence="1" type="ORF">SAMN05660874_04167</name>
</gene>
<dbReference type="SUPFAM" id="SSF53335">
    <property type="entry name" value="S-adenosyl-L-methionine-dependent methyltransferases"/>
    <property type="match status" value="1"/>
</dbReference>
<dbReference type="GO" id="GO:0008168">
    <property type="term" value="F:methyltransferase activity"/>
    <property type="evidence" value="ECO:0007669"/>
    <property type="project" value="UniProtKB-KW"/>
</dbReference>
<organism evidence="1 2">
    <name type="scientific">Saccharopolyspora flava</name>
    <dbReference type="NCBI Taxonomy" id="95161"/>
    <lineage>
        <taxon>Bacteria</taxon>
        <taxon>Bacillati</taxon>
        <taxon>Actinomycetota</taxon>
        <taxon>Actinomycetes</taxon>
        <taxon>Pseudonocardiales</taxon>
        <taxon>Pseudonocardiaceae</taxon>
        <taxon>Saccharopolyspora</taxon>
    </lineage>
</organism>
<dbReference type="STRING" id="95161.SAMN05660874_04167"/>
<dbReference type="CDD" id="cd02440">
    <property type="entry name" value="AdoMet_MTases"/>
    <property type="match status" value="1"/>
</dbReference>
<dbReference type="Gene3D" id="3.40.50.150">
    <property type="entry name" value="Vaccinia Virus protein VP39"/>
    <property type="match status" value="1"/>
</dbReference>
<name>A0A1I6TPB9_9PSEU</name>
<proteinExistence type="predicted"/>
<dbReference type="GO" id="GO:0032259">
    <property type="term" value="P:methylation"/>
    <property type="evidence" value="ECO:0007669"/>
    <property type="project" value="UniProtKB-KW"/>
</dbReference>
<dbReference type="InterPro" id="IPR029063">
    <property type="entry name" value="SAM-dependent_MTases_sf"/>
</dbReference>
<protein>
    <submittedName>
        <fullName evidence="1">S-adenosyl methyltransferase</fullName>
    </submittedName>
</protein>
<dbReference type="Proteomes" id="UP000198852">
    <property type="component" value="Unassembled WGS sequence"/>
</dbReference>